<dbReference type="InterPro" id="IPR004942">
    <property type="entry name" value="Roadblock/LAMTOR2_dom"/>
</dbReference>
<dbReference type="PANTHER" id="PTHR36222">
    <property type="entry name" value="SERINE PROTEASE INHIBITOR RV3364C"/>
    <property type="match status" value="1"/>
</dbReference>
<sequence>MTDRNQTDGRLNWLLDKLVTGVPETHHAIVLSQDGLLLARSKDLSRDDAEHLSAVASGLQSLSRGAAQRFEGGQVRQTVIEMENAFLFVTNAGQGARLAMLASSGVDAGMAAYEMTRIVQQVGAYLSAAPRTGVPGVPAAGQPR</sequence>
<evidence type="ECO:0000313" key="3">
    <source>
        <dbReference type="Proteomes" id="UP001595997"/>
    </source>
</evidence>
<dbReference type="InterPro" id="IPR053141">
    <property type="entry name" value="Mycobact_SerProt_Inhib_Rv3364c"/>
</dbReference>
<accession>A0ABV9A5W9</accession>
<evidence type="ECO:0000313" key="2">
    <source>
        <dbReference type="EMBL" id="MFC4494316.1"/>
    </source>
</evidence>
<organism evidence="2 3">
    <name type="scientific">Streptomyces ovatisporus</name>
    <dbReference type="NCBI Taxonomy" id="1128682"/>
    <lineage>
        <taxon>Bacteria</taxon>
        <taxon>Bacillati</taxon>
        <taxon>Actinomycetota</taxon>
        <taxon>Actinomycetes</taxon>
        <taxon>Kitasatosporales</taxon>
        <taxon>Streptomycetaceae</taxon>
        <taxon>Streptomyces</taxon>
    </lineage>
</organism>
<evidence type="ECO:0000259" key="1">
    <source>
        <dbReference type="SMART" id="SM00960"/>
    </source>
</evidence>
<comment type="caution">
    <text evidence="2">The sequence shown here is derived from an EMBL/GenBank/DDBJ whole genome shotgun (WGS) entry which is preliminary data.</text>
</comment>
<dbReference type="SUPFAM" id="SSF103196">
    <property type="entry name" value="Roadblock/LC7 domain"/>
    <property type="match status" value="1"/>
</dbReference>
<gene>
    <name evidence="2" type="ORF">ACFPA8_09235</name>
</gene>
<name>A0ABV9A5W9_9ACTN</name>
<dbReference type="PANTHER" id="PTHR36222:SF1">
    <property type="entry name" value="SERINE PROTEASE INHIBITOR RV3364C"/>
    <property type="match status" value="1"/>
</dbReference>
<dbReference type="SMART" id="SM00960">
    <property type="entry name" value="Robl_LC7"/>
    <property type="match status" value="1"/>
</dbReference>
<protein>
    <submittedName>
        <fullName evidence="2">Roadblock/LC7 domain-containing protein</fullName>
    </submittedName>
</protein>
<dbReference type="Pfam" id="PF03259">
    <property type="entry name" value="Robl_LC7"/>
    <property type="match status" value="1"/>
</dbReference>
<keyword evidence="3" id="KW-1185">Reference proteome</keyword>
<dbReference type="Proteomes" id="UP001595997">
    <property type="component" value="Unassembled WGS sequence"/>
</dbReference>
<feature type="domain" description="Roadblock/LAMTOR2" evidence="1">
    <location>
        <begin position="12"/>
        <end position="102"/>
    </location>
</feature>
<reference evidence="3" key="1">
    <citation type="journal article" date="2019" name="Int. J. Syst. Evol. Microbiol.">
        <title>The Global Catalogue of Microorganisms (GCM) 10K type strain sequencing project: providing services to taxonomists for standard genome sequencing and annotation.</title>
        <authorList>
            <consortium name="The Broad Institute Genomics Platform"/>
            <consortium name="The Broad Institute Genome Sequencing Center for Infectious Disease"/>
            <person name="Wu L."/>
            <person name="Ma J."/>
        </authorList>
    </citation>
    <scope>NUCLEOTIDE SEQUENCE [LARGE SCALE GENOMIC DNA]</scope>
    <source>
        <strain evidence="3">CGMCC 4.7357</strain>
    </source>
</reference>
<dbReference type="Gene3D" id="3.30.450.30">
    <property type="entry name" value="Dynein light chain 2a, cytoplasmic"/>
    <property type="match status" value="1"/>
</dbReference>
<proteinExistence type="predicted"/>
<dbReference type="RefSeq" id="WP_386445137.1">
    <property type="nucleotide sequence ID" value="NZ_JBHSFH010000005.1"/>
</dbReference>
<dbReference type="EMBL" id="JBHSFH010000005">
    <property type="protein sequence ID" value="MFC4494316.1"/>
    <property type="molecule type" value="Genomic_DNA"/>
</dbReference>